<evidence type="ECO:0000313" key="1">
    <source>
        <dbReference type="EMBL" id="JAH12282.1"/>
    </source>
</evidence>
<dbReference type="AlphaFoldDB" id="A0A0E9Q6Z6"/>
<sequence length="44" mass="5036">MCDAEILGLQYINDQYFPGHFGQCSALHYSTNALKQLLPFFQVL</sequence>
<reference evidence="1" key="1">
    <citation type="submission" date="2014-11" db="EMBL/GenBank/DDBJ databases">
        <authorList>
            <person name="Amaro Gonzalez C."/>
        </authorList>
    </citation>
    <scope>NUCLEOTIDE SEQUENCE</scope>
</reference>
<organism evidence="1">
    <name type="scientific">Anguilla anguilla</name>
    <name type="common">European freshwater eel</name>
    <name type="synonym">Muraena anguilla</name>
    <dbReference type="NCBI Taxonomy" id="7936"/>
    <lineage>
        <taxon>Eukaryota</taxon>
        <taxon>Metazoa</taxon>
        <taxon>Chordata</taxon>
        <taxon>Craniata</taxon>
        <taxon>Vertebrata</taxon>
        <taxon>Euteleostomi</taxon>
        <taxon>Actinopterygii</taxon>
        <taxon>Neopterygii</taxon>
        <taxon>Teleostei</taxon>
        <taxon>Anguilliformes</taxon>
        <taxon>Anguillidae</taxon>
        <taxon>Anguilla</taxon>
    </lineage>
</organism>
<protein>
    <submittedName>
        <fullName evidence="1">Uncharacterized protein</fullName>
    </submittedName>
</protein>
<dbReference type="EMBL" id="GBXM01096295">
    <property type="protein sequence ID" value="JAH12282.1"/>
    <property type="molecule type" value="Transcribed_RNA"/>
</dbReference>
<name>A0A0E9Q6Z6_ANGAN</name>
<accession>A0A0E9Q6Z6</accession>
<reference evidence="1" key="2">
    <citation type="journal article" date="2015" name="Fish Shellfish Immunol.">
        <title>Early steps in the European eel (Anguilla anguilla)-Vibrio vulnificus interaction in the gills: Role of the RtxA13 toxin.</title>
        <authorList>
            <person name="Callol A."/>
            <person name="Pajuelo D."/>
            <person name="Ebbesson L."/>
            <person name="Teles M."/>
            <person name="MacKenzie S."/>
            <person name="Amaro C."/>
        </authorList>
    </citation>
    <scope>NUCLEOTIDE SEQUENCE</scope>
</reference>
<dbReference type="EMBL" id="GBXM01104157">
    <property type="protein sequence ID" value="JAH04420.1"/>
    <property type="molecule type" value="Transcribed_RNA"/>
</dbReference>
<proteinExistence type="predicted"/>